<proteinExistence type="predicted"/>
<accession>A0A4U1CR82</accession>
<evidence type="ECO:0000313" key="4">
    <source>
        <dbReference type="EMBL" id="TKC10194.1"/>
    </source>
</evidence>
<dbReference type="RefSeq" id="WP_136839793.1">
    <property type="nucleotide sequence ID" value="NZ_SWBR01000002.1"/>
</dbReference>
<dbReference type="OrthoDB" id="9815205at2"/>
<dbReference type="Pfam" id="PF00578">
    <property type="entry name" value="AhpC-TSA"/>
    <property type="match status" value="1"/>
</dbReference>
<comment type="caution">
    <text evidence="4">The sequence shown here is derived from an EMBL/GenBank/DDBJ whole genome shotgun (WGS) entry which is preliminary data.</text>
</comment>
<protein>
    <submittedName>
        <fullName evidence="4">TlpA family protein disulfide reductase</fullName>
    </submittedName>
</protein>
<dbReference type="PROSITE" id="PS51352">
    <property type="entry name" value="THIOREDOXIN_2"/>
    <property type="match status" value="1"/>
</dbReference>
<evidence type="ECO:0000256" key="2">
    <source>
        <dbReference type="SAM" id="SignalP"/>
    </source>
</evidence>
<keyword evidence="1" id="KW-0676">Redox-active center</keyword>
<dbReference type="InterPro" id="IPR013766">
    <property type="entry name" value="Thioredoxin_domain"/>
</dbReference>
<keyword evidence="5" id="KW-1185">Reference proteome</keyword>
<dbReference type="PANTHER" id="PTHR42852:SF18">
    <property type="entry name" value="CHROMOSOME UNDETERMINED SCAFFOLD_47, WHOLE GENOME SHOTGUN SEQUENCE"/>
    <property type="match status" value="1"/>
</dbReference>
<dbReference type="Proteomes" id="UP000309488">
    <property type="component" value="Unassembled WGS sequence"/>
</dbReference>
<dbReference type="GO" id="GO:0016491">
    <property type="term" value="F:oxidoreductase activity"/>
    <property type="evidence" value="ECO:0007669"/>
    <property type="project" value="InterPro"/>
</dbReference>
<dbReference type="InterPro" id="IPR036249">
    <property type="entry name" value="Thioredoxin-like_sf"/>
</dbReference>
<feature type="domain" description="Thioredoxin" evidence="3">
    <location>
        <begin position="101"/>
        <end position="243"/>
    </location>
</feature>
<dbReference type="AlphaFoldDB" id="A0A4U1CR82"/>
<feature type="chain" id="PRO_5020501779" evidence="2">
    <location>
        <begin position="19"/>
        <end position="243"/>
    </location>
</feature>
<reference evidence="4 5" key="1">
    <citation type="submission" date="2019-04" db="EMBL/GenBank/DDBJ databases">
        <title>Pedobacter sp. RP-3-22 sp. nov., isolated from Arctic soil.</title>
        <authorList>
            <person name="Dahal R.H."/>
            <person name="Kim D.-U."/>
        </authorList>
    </citation>
    <scope>NUCLEOTIDE SEQUENCE [LARGE SCALE GENOMIC DNA]</scope>
    <source>
        <strain evidence="4 5">RP-3-22</strain>
    </source>
</reference>
<gene>
    <name evidence="4" type="ORF">FA048_08330</name>
</gene>
<keyword evidence="2" id="KW-0732">Signal</keyword>
<dbReference type="InterPro" id="IPR000866">
    <property type="entry name" value="AhpC/TSA"/>
</dbReference>
<evidence type="ECO:0000313" key="5">
    <source>
        <dbReference type="Proteomes" id="UP000309488"/>
    </source>
</evidence>
<name>A0A4U1CR82_9SPHI</name>
<organism evidence="4 5">
    <name type="scientific">Pedobacter polaris</name>
    <dbReference type="NCBI Taxonomy" id="2571273"/>
    <lineage>
        <taxon>Bacteria</taxon>
        <taxon>Pseudomonadati</taxon>
        <taxon>Bacteroidota</taxon>
        <taxon>Sphingobacteriia</taxon>
        <taxon>Sphingobacteriales</taxon>
        <taxon>Sphingobacteriaceae</taxon>
        <taxon>Pedobacter</taxon>
    </lineage>
</organism>
<dbReference type="PANTHER" id="PTHR42852">
    <property type="entry name" value="THIOL:DISULFIDE INTERCHANGE PROTEIN DSBE"/>
    <property type="match status" value="1"/>
</dbReference>
<dbReference type="SUPFAM" id="SSF52833">
    <property type="entry name" value="Thioredoxin-like"/>
    <property type="match status" value="1"/>
</dbReference>
<dbReference type="Gene3D" id="3.40.30.10">
    <property type="entry name" value="Glutaredoxin"/>
    <property type="match status" value="1"/>
</dbReference>
<dbReference type="CDD" id="cd02966">
    <property type="entry name" value="TlpA_like_family"/>
    <property type="match status" value="1"/>
</dbReference>
<dbReference type="InterPro" id="IPR017937">
    <property type="entry name" value="Thioredoxin_CS"/>
</dbReference>
<evidence type="ECO:0000256" key="1">
    <source>
        <dbReference type="ARBA" id="ARBA00023284"/>
    </source>
</evidence>
<dbReference type="EMBL" id="SWBR01000002">
    <property type="protein sequence ID" value="TKC10194.1"/>
    <property type="molecule type" value="Genomic_DNA"/>
</dbReference>
<dbReference type="InterPro" id="IPR050553">
    <property type="entry name" value="Thioredoxin_ResA/DsbE_sf"/>
</dbReference>
<evidence type="ECO:0000259" key="3">
    <source>
        <dbReference type="PROSITE" id="PS51352"/>
    </source>
</evidence>
<feature type="signal peptide" evidence="2">
    <location>
        <begin position="1"/>
        <end position="18"/>
    </location>
</feature>
<dbReference type="GO" id="GO:0016209">
    <property type="term" value="F:antioxidant activity"/>
    <property type="evidence" value="ECO:0007669"/>
    <property type="project" value="InterPro"/>
</dbReference>
<dbReference type="PROSITE" id="PS00194">
    <property type="entry name" value="THIOREDOXIN_1"/>
    <property type="match status" value="1"/>
</dbReference>
<sequence>MKKYVLMLSLFFAINSYAQNITSSTSTRLDENTIVKDGSGTVLPYAIWKKLMQTGEYNLKRVDGTAEFIAYQMTDAEKVKAAERKKAQMEMMPKPGSAASFKEGEKFKGEKITDMNGNKYDLKVLSDKIYVINFWFINCPPCKQEIPELNKLVAKYKENKNVVFLAIALDNSILLKQFIKTSPFDYNIVDDGRYYAQKYGVEGYPTHVVVGKDGLIKFSTLGLTGNTVYWVEKTIKDQLLATL</sequence>